<keyword evidence="4" id="KW-0472">Membrane</keyword>
<accession>A0A3G9IT87</accession>
<organism evidence="6 7">
    <name type="scientific">Paenibacillus baekrokdamisoli</name>
    <dbReference type="NCBI Taxonomy" id="1712516"/>
    <lineage>
        <taxon>Bacteria</taxon>
        <taxon>Bacillati</taxon>
        <taxon>Bacillota</taxon>
        <taxon>Bacilli</taxon>
        <taxon>Bacillales</taxon>
        <taxon>Paenibacillaceae</taxon>
        <taxon>Paenibacillus</taxon>
    </lineage>
</organism>
<proteinExistence type="predicted"/>
<evidence type="ECO:0000256" key="2">
    <source>
        <dbReference type="ARBA" id="ARBA00022679"/>
    </source>
</evidence>
<protein>
    <recommendedName>
        <fullName evidence="5">SpoOB alpha-helical domain-containing protein</fullName>
    </recommendedName>
</protein>
<dbReference type="SUPFAM" id="SSF55890">
    <property type="entry name" value="Sporulation response regulatory protein Spo0B"/>
    <property type="match status" value="1"/>
</dbReference>
<dbReference type="GO" id="GO:0000155">
    <property type="term" value="F:phosphorelay sensor kinase activity"/>
    <property type="evidence" value="ECO:0007669"/>
    <property type="project" value="InterPro"/>
</dbReference>
<dbReference type="KEGG" id="pbk:Back11_06100"/>
<keyword evidence="1" id="KW-0597">Phosphoprotein</keyword>
<evidence type="ECO:0000259" key="5">
    <source>
        <dbReference type="Pfam" id="PF14689"/>
    </source>
</evidence>
<dbReference type="InterPro" id="IPR016120">
    <property type="entry name" value="Sig_transdc_His_kin_SpoOB"/>
</dbReference>
<evidence type="ECO:0000313" key="6">
    <source>
        <dbReference type="EMBL" id="BBH19265.1"/>
    </source>
</evidence>
<reference evidence="6 7" key="1">
    <citation type="submission" date="2018-11" db="EMBL/GenBank/DDBJ databases">
        <title>Complete genome sequence of Paenibacillus baekrokdamisoli strain KCTC 33723.</title>
        <authorList>
            <person name="Kang S.W."/>
            <person name="Lee K.C."/>
            <person name="Kim K.K."/>
            <person name="Kim J.S."/>
            <person name="Kim D.S."/>
            <person name="Ko S.H."/>
            <person name="Yang S.H."/>
            <person name="Lee J.S."/>
        </authorList>
    </citation>
    <scope>NUCLEOTIDE SEQUENCE [LARGE SCALE GENOMIC DNA]</scope>
    <source>
        <strain evidence="6 7">KCTC 33723</strain>
    </source>
</reference>
<sequence length="245" mass="28151">MNRLRMTKHYAAASVLLPTAAVLIWRSELWLLTVFIAWIVIAALLWVWCERKEHAWRMARSLHALQTASIRTLNHHRHDWMNDLQVLYGYIRMNKADKTVQYVEQIRDRMMTESKIAKLGIPSLVTFMQSFRTMTHSLQFEVGIEGELNLADLPIDGELAAETIVELINAYRFSVKSGMGEVAKLTVDLVLEEKALSVSFRYEGSLNDMGEWKQKCKRALEGSPLKPIHSDLLPENMNLQAQLVN</sequence>
<keyword evidence="7" id="KW-1185">Reference proteome</keyword>
<keyword evidence="4" id="KW-0812">Transmembrane</keyword>
<dbReference type="RefSeq" id="WP_125653637.1">
    <property type="nucleotide sequence ID" value="NZ_AP019308.1"/>
</dbReference>
<dbReference type="EMBL" id="AP019308">
    <property type="protein sequence ID" value="BBH19265.1"/>
    <property type="molecule type" value="Genomic_DNA"/>
</dbReference>
<keyword evidence="4" id="KW-1133">Transmembrane helix</keyword>
<evidence type="ECO:0000256" key="3">
    <source>
        <dbReference type="ARBA" id="ARBA00022777"/>
    </source>
</evidence>
<keyword evidence="3" id="KW-0418">Kinase</keyword>
<dbReference type="Pfam" id="PF14689">
    <property type="entry name" value="SPOB_a"/>
    <property type="match status" value="1"/>
</dbReference>
<dbReference type="Gene3D" id="1.10.287.130">
    <property type="match status" value="1"/>
</dbReference>
<dbReference type="AlphaFoldDB" id="A0A3G9IT87"/>
<evidence type="ECO:0000256" key="4">
    <source>
        <dbReference type="SAM" id="Phobius"/>
    </source>
</evidence>
<feature type="transmembrane region" description="Helical" evidence="4">
    <location>
        <begin position="31"/>
        <end position="49"/>
    </location>
</feature>
<dbReference type="InterPro" id="IPR039506">
    <property type="entry name" value="SPOB_a"/>
</dbReference>
<evidence type="ECO:0000313" key="7">
    <source>
        <dbReference type="Proteomes" id="UP000275368"/>
    </source>
</evidence>
<dbReference type="OrthoDB" id="2375606at2"/>
<feature type="domain" description="SpoOB alpha-helical" evidence="5">
    <location>
        <begin position="69"/>
        <end position="119"/>
    </location>
</feature>
<keyword evidence="2" id="KW-0808">Transferase</keyword>
<evidence type="ECO:0000256" key="1">
    <source>
        <dbReference type="ARBA" id="ARBA00022553"/>
    </source>
</evidence>
<name>A0A3G9IT87_9BACL</name>
<dbReference type="Proteomes" id="UP000275368">
    <property type="component" value="Chromosome"/>
</dbReference>
<gene>
    <name evidence="6" type="ORF">Back11_06100</name>
</gene>